<feature type="compositionally biased region" description="Polar residues" evidence="1">
    <location>
        <begin position="45"/>
        <end position="59"/>
    </location>
</feature>
<dbReference type="Proteomes" id="UP000249794">
    <property type="component" value="Unassembled WGS sequence"/>
</dbReference>
<comment type="caution">
    <text evidence="2">The sequence shown here is derived from an EMBL/GenBank/DDBJ whole genome shotgun (WGS) entry which is preliminary data.</text>
</comment>
<feature type="region of interest" description="Disordered" evidence="1">
    <location>
        <begin position="45"/>
        <end position="101"/>
    </location>
</feature>
<reference evidence="2 3" key="2">
    <citation type="submission" date="2018-06" db="EMBL/GenBank/DDBJ databases">
        <title>Metagenomic assembly of (sub)arctic Cyanobacteria and their associated microbiome from non-axenic cultures.</title>
        <authorList>
            <person name="Baurain D."/>
        </authorList>
    </citation>
    <scope>NUCLEOTIDE SEQUENCE [LARGE SCALE GENOMIC DNA]</scope>
    <source>
        <strain evidence="2">ULC027bin1</strain>
    </source>
</reference>
<evidence type="ECO:0000313" key="2">
    <source>
        <dbReference type="EMBL" id="PZO61166.1"/>
    </source>
</evidence>
<accession>A0A2W4XV24</accession>
<evidence type="ECO:0000256" key="1">
    <source>
        <dbReference type="SAM" id="MobiDB-lite"/>
    </source>
</evidence>
<dbReference type="EMBL" id="QBMP01000004">
    <property type="protein sequence ID" value="PZO61166.1"/>
    <property type="molecule type" value="Genomic_DNA"/>
</dbReference>
<reference evidence="3" key="1">
    <citation type="submission" date="2018-04" db="EMBL/GenBank/DDBJ databases">
        <authorList>
            <person name="Cornet L."/>
        </authorList>
    </citation>
    <scope>NUCLEOTIDE SEQUENCE [LARGE SCALE GENOMIC DNA]</scope>
</reference>
<feature type="compositionally biased region" description="Basic and acidic residues" evidence="1">
    <location>
        <begin position="60"/>
        <end position="73"/>
    </location>
</feature>
<dbReference type="AlphaFoldDB" id="A0A2W4XV24"/>
<organism evidence="2 3">
    <name type="scientific">Phormidesmis priestleyi</name>
    <dbReference type="NCBI Taxonomy" id="268141"/>
    <lineage>
        <taxon>Bacteria</taxon>
        <taxon>Bacillati</taxon>
        <taxon>Cyanobacteriota</taxon>
        <taxon>Cyanophyceae</taxon>
        <taxon>Leptolyngbyales</taxon>
        <taxon>Leptolyngbyaceae</taxon>
        <taxon>Phormidesmis</taxon>
    </lineage>
</organism>
<protein>
    <submittedName>
        <fullName evidence="2">Uncharacterized protein</fullName>
    </submittedName>
</protein>
<sequence>MNSLPNTISSVISACLEGFSIRRLGIVLAAGLLWVTTACAQPNTMASAKANQPSAQQVPEKTEAAVERARENLSDQAVDEDVLSQQGVSRARQSDGGMASP</sequence>
<proteinExistence type="predicted"/>
<name>A0A2W4XV24_9CYAN</name>
<evidence type="ECO:0000313" key="3">
    <source>
        <dbReference type="Proteomes" id="UP000249794"/>
    </source>
</evidence>
<gene>
    <name evidence="2" type="ORF">DCF15_01030</name>
</gene>